<protein>
    <submittedName>
        <fullName evidence="5">GntR family transcriptional regulator</fullName>
    </submittedName>
</protein>
<dbReference type="PROSITE" id="PS50949">
    <property type="entry name" value="HTH_GNTR"/>
    <property type="match status" value="1"/>
</dbReference>
<dbReference type="InterPro" id="IPR000524">
    <property type="entry name" value="Tscrpt_reg_HTH_GntR"/>
</dbReference>
<dbReference type="InterPro" id="IPR008920">
    <property type="entry name" value="TF_FadR/GntR_C"/>
</dbReference>
<comment type="caution">
    <text evidence="5">The sequence shown here is derived from an EMBL/GenBank/DDBJ whole genome shotgun (WGS) entry which is preliminary data.</text>
</comment>
<dbReference type="RefSeq" id="WP_165121522.1">
    <property type="nucleotide sequence ID" value="NZ_JAAKZG010000027.1"/>
</dbReference>
<feature type="domain" description="HTH gntR-type" evidence="4">
    <location>
        <begin position="22"/>
        <end position="89"/>
    </location>
</feature>
<evidence type="ECO:0000313" key="5">
    <source>
        <dbReference type="EMBL" id="NGN45147.1"/>
    </source>
</evidence>
<dbReference type="Pfam" id="PF07729">
    <property type="entry name" value="FCD"/>
    <property type="match status" value="1"/>
</dbReference>
<evidence type="ECO:0000256" key="1">
    <source>
        <dbReference type="ARBA" id="ARBA00023015"/>
    </source>
</evidence>
<dbReference type="SMART" id="SM00345">
    <property type="entry name" value="HTH_GNTR"/>
    <property type="match status" value="1"/>
</dbReference>
<keyword evidence="3" id="KW-0804">Transcription</keyword>
<dbReference type="InterPro" id="IPR036388">
    <property type="entry name" value="WH-like_DNA-bd_sf"/>
</dbReference>
<keyword evidence="2" id="KW-0238">DNA-binding</keyword>
<dbReference type="PANTHER" id="PTHR43537:SF45">
    <property type="entry name" value="GNTR FAMILY REGULATORY PROTEIN"/>
    <property type="match status" value="1"/>
</dbReference>
<evidence type="ECO:0000256" key="2">
    <source>
        <dbReference type="ARBA" id="ARBA00023125"/>
    </source>
</evidence>
<dbReference type="PANTHER" id="PTHR43537">
    <property type="entry name" value="TRANSCRIPTIONAL REGULATOR, GNTR FAMILY"/>
    <property type="match status" value="1"/>
</dbReference>
<dbReference type="SUPFAM" id="SSF48008">
    <property type="entry name" value="GntR ligand-binding domain-like"/>
    <property type="match status" value="1"/>
</dbReference>
<reference evidence="5 6" key="1">
    <citation type="submission" date="2020-02" db="EMBL/GenBank/DDBJ databases">
        <title>Genome sequence of the type strain CGMCC 1.15528 of Mesorhizobium zhangyense.</title>
        <authorList>
            <person name="Gao J."/>
            <person name="Sun J."/>
        </authorList>
    </citation>
    <scope>NUCLEOTIDE SEQUENCE [LARGE SCALE GENOMIC DNA]</scope>
    <source>
        <strain evidence="5 6">CGMCC 1.15528</strain>
    </source>
</reference>
<sequence length="258" mass="28831">MPRVKKGAEAAGEKAVQKITKGGSSEFAYRALRDAIVSLALEPGSDLEEAVIVAKLGLSRTPVREALVRLAGEGLVQLLPNRGARVAPMGWNDIREHLEAFDVAQRLVTRWAAIRREDSQIEVVKRECDAFKRAAGHRLADEMLDLNWNFHAAIAQCCNNRVVADFYLQLLTGNLRISRLAMTYKAYSSEEAYLAHVGNILREHDEMVEAIERSDPDRAEELARSHANLARKRVSETLIQSLTEKMEVNLGGKREVVF</sequence>
<dbReference type="Pfam" id="PF00392">
    <property type="entry name" value="GntR"/>
    <property type="match status" value="1"/>
</dbReference>
<keyword evidence="1" id="KW-0805">Transcription regulation</keyword>
<name>A0A7C9VFW0_9HYPH</name>
<dbReference type="EMBL" id="JAAKZG010000027">
    <property type="protein sequence ID" value="NGN45147.1"/>
    <property type="molecule type" value="Genomic_DNA"/>
</dbReference>
<dbReference type="GO" id="GO:0003700">
    <property type="term" value="F:DNA-binding transcription factor activity"/>
    <property type="evidence" value="ECO:0007669"/>
    <property type="project" value="InterPro"/>
</dbReference>
<accession>A0A7C9VFW0</accession>
<dbReference type="Gene3D" id="1.20.120.530">
    <property type="entry name" value="GntR ligand-binding domain-like"/>
    <property type="match status" value="1"/>
</dbReference>
<dbReference type="SUPFAM" id="SSF46785">
    <property type="entry name" value="Winged helix' DNA-binding domain"/>
    <property type="match status" value="1"/>
</dbReference>
<dbReference type="GO" id="GO:0003677">
    <property type="term" value="F:DNA binding"/>
    <property type="evidence" value="ECO:0007669"/>
    <property type="project" value="UniProtKB-KW"/>
</dbReference>
<gene>
    <name evidence="5" type="ORF">G6N74_29265</name>
</gene>
<organism evidence="5 6">
    <name type="scientific">Mesorhizobium zhangyense</name>
    <dbReference type="NCBI Taxonomy" id="1776730"/>
    <lineage>
        <taxon>Bacteria</taxon>
        <taxon>Pseudomonadati</taxon>
        <taxon>Pseudomonadota</taxon>
        <taxon>Alphaproteobacteria</taxon>
        <taxon>Hyphomicrobiales</taxon>
        <taxon>Phyllobacteriaceae</taxon>
        <taxon>Mesorhizobium</taxon>
    </lineage>
</organism>
<evidence type="ECO:0000259" key="4">
    <source>
        <dbReference type="PROSITE" id="PS50949"/>
    </source>
</evidence>
<dbReference type="InterPro" id="IPR011711">
    <property type="entry name" value="GntR_C"/>
</dbReference>
<evidence type="ECO:0000313" key="6">
    <source>
        <dbReference type="Proteomes" id="UP000481252"/>
    </source>
</evidence>
<dbReference type="InterPro" id="IPR036390">
    <property type="entry name" value="WH_DNA-bd_sf"/>
</dbReference>
<proteinExistence type="predicted"/>
<dbReference type="Gene3D" id="1.10.10.10">
    <property type="entry name" value="Winged helix-like DNA-binding domain superfamily/Winged helix DNA-binding domain"/>
    <property type="match status" value="1"/>
</dbReference>
<dbReference type="SMART" id="SM00895">
    <property type="entry name" value="FCD"/>
    <property type="match status" value="1"/>
</dbReference>
<keyword evidence="6" id="KW-1185">Reference proteome</keyword>
<dbReference type="Proteomes" id="UP000481252">
    <property type="component" value="Unassembled WGS sequence"/>
</dbReference>
<evidence type="ECO:0000256" key="3">
    <source>
        <dbReference type="ARBA" id="ARBA00023163"/>
    </source>
</evidence>
<dbReference type="AlphaFoldDB" id="A0A7C9VFW0"/>